<reference evidence="3" key="1">
    <citation type="submission" date="2010-11" db="EMBL/GenBank/DDBJ databases">
        <title>The complete sequence of chromosome of Oceanithermus profundus DSM 14977.</title>
        <authorList>
            <consortium name="US DOE Joint Genome Institute (JGI-PGF)"/>
            <person name="Lucas S."/>
            <person name="Copeland A."/>
            <person name="Lapidus A."/>
            <person name="Bruce D."/>
            <person name="Goodwin L."/>
            <person name="Pitluck S."/>
            <person name="Kyrpides N."/>
            <person name="Mavromatis K."/>
            <person name="Pagani I."/>
            <person name="Ivanova N."/>
            <person name="Zhang X."/>
            <person name="Brettin T."/>
            <person name="Detter J.C."/>
            <person name="Tapia R."/>
            <person name="Han C."/>
            <person name="Land M."/>
            <person name="Hauser L."/>
            <person name="Markowitz V."/>
            <person name="Cheng J.-F."/>
            <person name="Hugenholtz P."/>
            <person name="Woyke T."/>
            <person name="Wu D."/>
            <person name="Tindall B."/>
            <person name="Faehnrich R."/>
            <person name="Brambilla E."/>
            <person name="Klenk H.-P."/>
            <person name="Eisen J.A."/>
        </authorList>
    </citation>
    <scope>NUCLEOTIDE SEQUENCE [LARGE SCALE GENOMIC DNA]</scope>
    <source>
        <strain evidence="3">DSM 14977 / NBRC 100410 / VKM B-2274 / 506</strain>
    </source>
</reference>
<organism evidence="2 3">
    <name type="scientific">Oceanithermus profundus (strain DSM 14977 / NBRC 100410 / VKM B-2274 / 506)</name>
    <dbReference type="NCBI Taxonomy" id="670487"/>
    <lineage>
        <taxon>Bacteria</taxon>
        <taxon>Thermotogati</taxon>
        <taxon>Deinococcota</taxon>
        <taxon>Deinococci</taxon>
        <taxon>Thermales</taxon>
        <taxon>Thermaceae</taxon>
        <taxon>Oceanithermus</taxon>
    </lineage>
</organism>
<evidence type="ECO:0008006" key="4">
    <source>
        <dbReference type="Google" id="ProtNLM"/>
    </source>
</evidence>
<dbReference type="SUPFAM" id="SSF50998">
    <property type="entry name" value="Quinoprotein alcohol dehydrogenase-like"/>
    <property type="match status" value="1"/>
</dbReference>
<dbReference type="KEGG" id="opr:Ocepr_0587"/>
<feature type="chain" id="PRO_5003188623" description="WD40 repeat domain-containing protein" evidence="1">
    <location>
        <begin position="25"/>
        <end position="306"/>
    </location>
</feature>
<evidence type="ECO:0000313" key="2">
    <source>
        <dbReference type="EMBL" id="ADR36045.1"/>
    </source>
</evidence>
<evidence type="ECO:0000256" key="1">
    <source>
        <dbReference type="SAM" id="SignalP"/>
    </source>
</evidence>
<keyword evidence="1" id="KW-0732">Signal</keyword>
<protein>
    <recommendedName>
        <fullName evidence="4">WD40 repeat domain-containing protein</fullName>
    </recommendedName>
</protein>
<dbReference type="InterPro" id="IPR015943">
    <property type="entry name" value="WD40/YVTN_repeat-like_dom_sf"/>
</dbReference>
<dbReference type="InterPro" id="IPR011047">
    <property type="entry name" value="Quinoprotein_ADH-like_sf"/>
</dbReference>
<reference evidence="2 3" key="2">
    <citation type="journal article" date="2011" name="Stand. Genomic Sci.">
        <title>Complete genome sequence of Oceanithermus profundus type strain (506).</title>
        <authorList>
            <person name="Pati A."/>
            <person name="Zhang X."/>
            <person name="Lapidus A."/>
            <person name="Nolan M."/>
            <person name="Lucas S."/>
            <person name="Del Rio T.G."/>
            <person name="Tice H."/>
            <person name="Cheng J.F."/>
            <person name="Tapia R."/>
            <person name="Han C."/>
            <person name="Goodwin L."/>
            <person name="Pitluck S."/>
            <person name="Liolios K."/>
            <person name="Pagani I."/>
            <person name="Ivanova N."/>
            <person name="Mavromatis K."/>
            <person name="Chen A."/>
            <person name="Palaniappan K."/>
            <person name="Hauser L."/>
            <person name="Jeffries C.D."/>
            <person name="Brambilla E.M."/>
            <person name="Rohl A."/>
            <person name="Mwirichia R."/>
            <person name="Rohde M."/>
            <person name="Tindall B.J."/>
            <person name="Sikorski J."/>
            <person name="Wirth R."/>
            <person name="Goker M."/>
            <person name="Woyke T."/>
            <person name="Detter J.C."/>
            <person name="Bristow J."/>
            <person name="Eisen J.A."/>
            <person name="Markowitz V."/>
            <person name="Hugenholtz P."/>
            <person name="Kyrpides N.C."/>
            <person name="Klenk H.P."/>
            <person name="Land M."/>
        </authorList>
    </citation>
    <scope>NUCLEOTIDE SEQUENCE [LARGE SCALE GENOMIC DNA]</scope>
    <source>
        <strain evidence="3">DSM 14977 / NBRC 100410 / VKM B-2274 / 506</strain>
    </source>
</reference>
<dbReference type="STRING" id="670487.Ocepr_0587"/>
<feature type="signal peptide" evidence="1">
    <location>
        <begin position="1"/>
        <end position="24"/>
    </location>
</feature>
<name>E4U742_OCEP5</name>
<dbReference type="EMBL" id="CP002361">
    <property type="protein sequence ID" value="ADR36045.1"/>
    <property type="molecule type" value="Genomic_DNA"/>
</dbReference>
<accession>E4U742</accession>
<proteinExistence type="predicted"/>
<dbReference type="Proteomes" id="UP000008722">
    <property type="component" value="Chromosome"/>
</dbReference>
<dbReference type="RefSeq" id="WP_013457215.1">
    <property type="nucleotide sequence ID" value="NC_014761.1"/>
</dbReference>
<dbReference type="eggNOG" id="COG1520">
    <property type="taxonomic scope" value="Bacteria"/>
</dbReference>
<evidence type="ECO:0000313" key="3">
    <source>
        <dbReference type="Proteomes" id="UP000008722"/>
    </source>
</evidence>
<keyword evidence="3" id="KW-1185">Reference proteome</keyword>
<dbReference type="AlphaFoldDB" id="E4U742"/>
<gene>
    <name evidence="2" type="ordered locus">Ocepr_0587</name>
</gene>
<sequence precursor="true">MVRIALLVLGTALGGLGLAAQLHAAVSAWTAGPDAVYLGTEDGRVLRYLPETDALEEVWRLAPVERVTGTGQPKLYALDVRDGVLLWVREGSSGFRVVERFRPGERPRVVVSEALELPVVAAWFDDPDGYVLVLLDGEVVWVGPTGEVRRRVQVTRSAVGAADKHGRRLAIGDEGGLVTLVDLDSGRVVLQSAQHRDKVLSLDLGGRWVLSGGRDRKGAALDLSGGASLALRARFFVYAVALDPEERLAAYTYDETGTLRVVDLVARRELLLRGGFNGVDRLMFWNEDCLILASEQGRVWCWRWRE</sequence>
<dbReference type="Gene3D" id="2.130.10.10">
    <property type="entry name" value="YVTN repeat-like/Quinoprotein amine dehydrogenase"/>
    <property type="match status" value="1"/>
</dbReference>
<dbReference type="HOGENOM" id="CLU_908625_0_0_0"/>